<sequence length="69" mass="7960">MSFNLDHYKQTAKAVEVDDIDFDDFRDKPLSTEAIRCLHYMSDVETHTVCYLRDLLVTPRTRTPGSPPS</sequence>
<gene>
    <name evidence="1" type="ORF">Psuf_089060</name>
</gene>
<accession>A0A6F8Z022</accession>
<dbReference type="EMBL" id="AP022871">
    <property type="protein sequence ID" value="BCB91593.1"/>
    <property type="molecule type" value="Genomic_DNA"/>
</dbReference>
<protein>
    <submittedName>
        <fullName evidence="1">Uncharacterized protein</fullName>
    </submittedName>
</protein>
<name>A0A6F8Z022_9ACTN</name>
<reference evidence="1 2" key="1">
    <citation type="submission" date="2020-03" db="EMBL/GenBank/DDBJ databases">
        <title>Whole genome shotgun sequence of Phytohabitans suffuscus NBRC 105367.</title>
        <authorList>
            <person name="Komaki H."/>
            <person name="Tamura T."/>
        </authorList>
    </citation>
    <scope>NUCLEOTIDE SEQUENCE [LARGE SCALE GENOMIC DNA]</scope>
    <source>
        <strain evidence="1 2">NBRC 105367</strain>
    </source>
</reference>
<dbReference type="Proteomes" id="UP000503011">
    <property type="component" value="Chromosome"/>
</dbReference>
<dbReference type="RefSeq" id="WP_173164798.1">
    <property type="nucleotide sequence ID" value="NZ_AP022871.1"/>
</dbReference>
<evidence type="ECO:0000313" key="2">
    <source>
        <dbReference type="Proteomes" id="UP000503011"/>
    </source>
</evidence>
<evidence type="ECO:0000313" key="1">
    <source>
        <dbReference type="EMBL" id="BCB91593.1"/>
    </source>
</evidence>
<reference evidence="1 2" key="2">
    <citation type="submission" date="2020-03" db="EMBL/GenBank/DDBJ databases">
        <authorList>
            <person name="Ichikawa N."/>
            <person name="Kimura A."/>
            <person name="Kitahashi Y."/>
            <person name="Uohara A."/>
        </authorList>
    </citation>
    <scope>NUCLEOTIDE SEQUENCE [LARGE SCALE GENOMIC DNA]</scope>
    <source>
        <strain evidence="1 2">NBRC 105367</strain>
    </source>
</reference>
<organism evidence="1 2">
    <name type="scientific">Phytohabitans suffuscus</name>
    <dbReference type="NCBI Taxonomy" id="624315"/>
    <lineage>
        <taxon>Bacteria</taxon>
        <taxon>Bacillati</taxon>
        <taxon>Actinomycetota</taxon>
        <taxon>Actinomycetes</taxon>
        <taxon>Micromonosporales</taxon>
        <taxon>Micromonosporaceae</taxon>
    </lineage>
</organism>
<proteinExistence type="predicted"/>
<dbReference type="KEGG" id="psuu:Psuf_089060"/>
<dbReference type="AlphaFoldDB" id="A0A6F8Z022"/>
<keyword evidence="2" id="KW-1185">Reference proteome</keyword>